<evidence type="ECO:0000313" key="2">
    <source>
        <dbReference type="Proteomes" id="UP000186997"/>
    </source>
</evidence>
<name>A0A1R3WQD3_9RHOB</name>
<reference evidence="2" key="1">
    <citation type="submission" date="2017-01" db="EMBL/GenBank/DDBJ databases">
        <authorList>
            <person name="Varghese N."/>
            <person name="Submissions S."/>
        </authorList>
    </citation>
    <scope>NUCLEOTIDE SEQUENCE [LARGE SCALE GENOMIC DNA]</scope>
    <source>
        <strain evidence="2">DSM 29591</strain>
    </source>
</reference>
<dbReference type="Proteomes" id="UP000186997">
    <property type="component" value="Unassembled WGS sequence"/>
</dbReference>
<sequence length="448" mass="48790">MKYLAAFALAFAAGCAQMPAEPDPVRLTFPEMARFAGESPGPSTRPNAEIALDFVDLAFRMESGRPLPVLTRFEGPITVRVVGQLRPENRQDLEALLRRLRNEARIDIRLTNNTDANIVIETLPNRTIQRVAPNAACFVVPRVQSWSELRAARNTPTLDWATLQQRDKAAIFLPSDVTAQEVRDCLHEELAQALGPLNDLYRLPDSVFNDDNMHAVLTGFDMLILRAYYAPELRSGMSERQVAERLPAILARMNPSGQRPGGQIPSETSRAWINEITTALGSGASEPRRRQAAARAVAIGQSLGWTGPREGFANYAYGRLQIGNDATLSLGAFNAAGRAYAQTPATNIHAAHIALQLAAFTLISRDADATIALTTPAIAAARRHENAALMALLMMFKAEALDLKGETEAGMALRLDSLGWALYGLGDRDEVILRLNEIASLAPPPPPT</sequence>
<protein>
    <recommendedName>
        <fullName evidence="3">DUF2927 domain-containing protein</fullName>
    </recommendedName>
</protein>
<accession>A0A1R3WQD3</accession>
<dbReference type="Pfam" id="PF11150">
    <property type="entry name" value="DUF2927"/>
    <property type="match status" value="1"/>
</dbReference>
<dbReference type="PROSITE" id="PS51257">
    <property type="entry name" value="PROKAR_LIPOPROTEIN"/>
    <property type="match status" value="1"/>
</dbReference>
<dbReference type="OrthoDB" id="7823193at2"/>
<dbReference type="RefSeq" id="WP_076658591.1">
    <property type="nucleotide sequence ID" value="NZ_FTPR01000001.1"/>
</dbReference>
<dbReference type="InterPro" id="IPR021323">
    <property type="entry name" value="DUF2927"/>
</dbReference>
<keyword evidence="2" id="KW-1185">Reference proteome</keyword>
<organism evidence="1 2">
    <name type="scientific">Yoonia rosea</name>
    <dbReference type="NCBI Taxonomy" id="287098"/>
    <lineage>
        <taxon>Bacteria</taxon>
        <taxon>Pseudomonadati</taxon>
        <taxon>Pseudomonadota</taxon>
        <taxon>Alphaproteobacteria</taxon>
        <taxon>Rhodobacterales</taxon>
        <taxon>Paracoccaceae</taxon>
        <taxon>Yoonia</taxon>
    </lineage>
</organism>
<dbReference type="STRING" id="287098.SAMN05421665_0990"/>
<evidence type="ECO:0000313" key="1">
    <source>
        <dbReference type="EMBL" id="SIT79705.1"/>
    </source>
</evidence>
<proteinExistence type="predicted"/>
<dbReference type="EMBL" id="FTPR01000001">
    <property type="protein sequence ID" value="SIT79705.1"/>
    <property type="molecule type" value="Genomic_DNA"/>
</dbReference>
<evidence type="ECO:0008006" key="3">
    <source>
        <dbReference type="Google" id="ProtNLM"/>
    </source>
</evidence>
<dbReference type="AlphaFoldDB" id="A0A1R3WQD3"/>
<gene>
    <name evidence="1" type="ORF">SAMN05421665_0990</name>
</gene>